<sequence length="91" mass="10864">MECPKNLKFVKKKSKKNSQICLLPKNQYYIYITSNPVYYVNITDFTSHPVYVVNRSALLDFNSDLWTFLSGYFDNWNPDLQENENENEKKK</sequence>
<proteinExistence type="predicted"/>
<protein>
    <submittedName>
        <fullName evidence="1">Uncharacterized protein</fullName>
    </submittedName>
</protein>
<evidence type="ECO:0000313" key="1">
    <source>
        <dbReference type="EMBL" id="KAJ5075503.1"/>
    </source>
</evidence>
<organism evidence="1 2">
    <name type="scientific">Anaeramoeba ignava</name>
    <name type="common">Anaerobic marine amoeba</name>
    <dbReference type="NCBI Taxonomy" id="1746090"/>
    <lineage>
        <taxon>Eukaryota</taxon>
        <taxon>Metamonada</taxon>
        <taxon>Anaeramoebidae</taxon>
        <taxon>Anaeramoeba</taxon>
    </lineage>
</organism>
<reference evidence="1" key="1">
    <citation type="submission" date="2022-10" db="EMBL/GenBank/DDBJ databases">
        <title>Novel sulphate-reducing endosymbionts in the free-living metamonad Anaeramoeba.</title>
        <authorList>
            <person name="Jerlstrom-Hultqvist J."/>
            <person name="Cepicka I."/>
            <person name="Gallot-Lavallee L."/>
            <person name="Salas-Leiva D."/>
            <person name="Curtis B.A."/>
            <person name="Zahonova K."/>
            <person name="Pipaliya S."/>
            <person name="Dacks J."/>
            <person name="Roger A.J."/>
        </authorList>
    </citation>
    <scope>NUCLEOTIDE SEQUENCE</scope>
    <source>
        <strain evidence="1">BMAN</strain>
    </source>
</reference>
<dbReference type="Proteomes" id="UP001149090">
    <property type="component" value="Unassembled WGS sequence"/>
</dbReference>
<dbReference type="EMBL" id="JAPDFW010000064">
    <property type="protein sequence ID" value="KAJ5075503.1"/>
    <property type="molecule type" value="Genomic_DNA"/>
</dbReference>
<evidence type="ECO:0000313" key="2">
    <source>
        <dbReference type="Proteomes" id="UP001149090"/>
    </source>
</evidence>
<dbReference type="AlphaFoldDB" id="A0A9Q0LQ78"/>
<gene>
    <name evidence="1" type="ORF">M0811_07073</name>
</gene>
<accession>A0A9Q0LQ78</accession>
<comment type="caution">
    <text evidence="1">The sequence shown here is derived from an EMBL/GenBank/DDBJ whole genome shotgun (WGS) entry which is preliminary data.</text>
</comment>
<name>A0A9Q0LQ78_ANAIG</name>
<keyword evidence="2" id="KW-1185">Reference proteome</keyword>